<dbReference type="Gene3D" id="3.90.550.10">
    <property type="entry name" value="Spore Coat Polysaccharide Biosynthesis Protein SpsA, Chain A"/>
    <property type="match status" value="1"/>
</dbReference>
<dbReference type="Pfam" id="PF00535">
    <property type="entry name" value="Glycos_transf_2"/>
    <property type="match status" value="1"/>
</dbReference>
<dbReference type="InterPro" id="IPR001173">
    <property type="entry name" value="Glyco_trans_2-like"/>
</dbReference>
<reference evidence="2 3" key="1">
    <citation type="submission" date="2017-05" db="EMBL/GenBank/DDBJ databases">
        <title>Vagococcus spp. assemblies.</title>
        <authorList>
            <person name="Gulvik C.A."/>
        </authorList>
    </citation>
    <scope>NUCLEOTIDE SEQUENCE [LARGE SCALE GENOMIC DNA]</scope>
    <source>
        <strain evidence="2 3">CCUG 51432</strain>
    </source>
</reference>
<accession>A0A430B434</accession>
<name>A0A430B434_9ENTE</name>
<feature type="domain" description="Glycosyltransferase 2-like" evidence="1">
    <location>
        <begin position="39"/>
        <end position="130"/>
    </location>
</feature>
<sequence>MQQMFLKEGFIMLTIVIVFYGIDLEKSISLSTLMKNIKKVTSASGINVILYDNNKESSQNYFNILASNVELDLCYKHNPDNPGIAEAYNFAFEKAKTLNSEWLMLLDQDTHLTSEYLTEVVSKIKNNNLSEAAIVPQIKDPVTHHLISPVLKDTKETVFPGTHKNLMAINSGMVVSTKFLEQINGFNLDYPLDYLDHWFFQMIKEKNQSVNVLKSGLLHDLSVKNLKKVSNQRYENVLFYEKKFIIEFQPDQLRHYYLHSMLRLAKCLLVSPSKIKIILKIMLKDVT</sequence>
<organism evidence="2 3">
    <name type="scientific">Vagococcus elongatus</name>
    <dbReference type="NCBI Taxonomy" id="180344"/>
    <lineage>
        <taxon>Bacteria</taxon>
        <taxon>Bacillati</taxon>
        <taxon>Bacillota</taxon>
        <taxon>Bacilli</taxon>
        <taxon>Lactobacillales</taxon>
        <taxon>Enterococcaceae</taxon>
        <taxon>Vagococcus</taxon>
    </lineage>
</organism>
<dbReference type="SUPFAM" id="SSF53448">
    <property type="entry name" value="Nucleotide-diphospho-sugar transferases"/>
    <property type="match status" value="1"/>
</dbReference>
<dbReference type="AlphaFoldDB" id="A0A430B434"/>
<evidence type="ECO:0000313" key="3">
    <source>
        <dbReference type="Proteomes" id="UP000287605"/>
    </source>
</evidence>
<gene>
    <name evidence="2" type="ORF">CBF29_01675</name>
</gene>
<dbReference type="EMBL" id="NGKA01000002">
    <property type="protein sequence ID" value="RSU15073.1"/>
    <property type="molecule type" value="Genomic_DNA"/>
</dbReference>
<proteinExistence type="predicted"/>
<dbReference type="Proteomes" id="UP000287605">
    <property type="component" value="Unassembled WGS sequence"/>
</dbReference>
<evidence type="ECO:0000313" key="2">
    <source>
        <dbReference type="EMBL" id="RSU15073.1"/>
    </source>
</evidence>
<dbReference type="InterPro" id="IPR029044">
    <property type="entry name" value="Nucleotide-diphossugar_trans"/>
</dbReference>
<dbReference type="RefSeq" id="WP_126806631.1">
    <property type="nucleotide sequence ID" value="NZ_NGKA01000002.1"/>
</dbReference>
<evidence type="ECO:0000259" key="1">
    <source>
        <dbReference type="Pfam" id="PF00535"/>
    </source>
</evidence>
<comment type="caution">
    <text evidence="2">The sequence shown here is derived from an EMBL/GenBank/DDBJ whole genome shotgun (WGS) entry which is preliminary data.</text>
</comment>
<keyword evidence="3" id="KW-1185">Reference proteome</keyword>
<protein>
    <recommendedName>
        <fullName evidence="1">Glycosyltransferase 2-like domain-containing protein</fullName>
    </recommendedName>
</protein>
<dbReference type="OrthoDB" id="119253at2"/>